<feature type="compositionally biased region" description="Low complexity" evidence="1">
    <location>
        <begin position="265"/>
        <end position="274"/>
    </location>
</feature>
<evidence type="ECO:0000313" key="2">
    <source>
        <dbReference type="EMBL" id="CAJ1385436.1"/>
    </source>
</evidence>
<proteinExistence type="predicted"/>
<gene>
    <name evidence="2" type="ORF">EVOR1521_LOCUS12043</name>
</gene>
<evidence type="ECO:0000256" key="1">
    <source>
        <dbReference type="SAM" id="MobiDB-lite"/>
    </source>
</evidence>
<sequence>MGKFIPVAAGQACPAVLKAERAEGGAKRSAACSAVRCFLVSQCIFELLAVAIRHPSSDRLLQIFCALVVRLLRGGLGAGGPQQAAAAALAPALAEQLLCQLRLADASAQALAAASAALSPCLPLEAFSPVLPALLAKLGANCAEAFKALMASLALSAKTKHNELDLNSFVPRLLSLMPLEPPKAVAFHSGAAGVLALCSHTAAITSLCRPWVVSTAMALLRSALRPGGLQRVRAAVPLAAAMAAVGQKPMEPENWEVEENISFQRRPSAPSRAPATPPRHRPPNKRPRRRCGASACRGWRCWVSWKWRRAPTRPTSRRAAAVASRDPGRSLGAVSVALAAAGLPVLFPCLCGRPGPAGFLDLRVPGGLRRREELPSVGPAAPGARFCHTGL</sequence>
<reference evidence="2" key="1">
    <citation type="submission" date="2023-08" db="EMBL/GenBank/DDBJ databases">
        <authorList>
            <person name="Chen Y."/>
            <person name="Shah S."/>
            <person name="Dougan E. K."/>
            <person name="Thang M."/>
            <person name="Chan C."/>
        </authorList>
    </citation>
    <scope>NUCLEOTIDE SEQUENCE</scope>
</reference>
<name>A0AA36IEU6_9DINO</name>
<dbReference type="AlphaFoldDB" id="A0AA36IEU6"/>
<dbReference type="Proteomes" id="UP001178507">
    <property type="component" value="Unassembled WGS sequence"/>
</dbReference>
<protein>
    <submittedName>
        <fullName evidence="2">Uncharacterized protein</fullName>
    </submittedName>
</protein>
<keyword evidence="3" id="KW-1185">Reference proteome</keyword>
<feature type="compositionally biased region" description="Basic residues" evidence="1">
    <location>
        <begin position="278"/>
        <end position="291"/>
    </location>
</feature>
<organism evidence="2 3">
    <name type="scientific">Effrenium voratum</name>
    <dbReference type="NCBI Taxonomy" id="2562239"/>
    <lineage>
        <taxon>Eukaryota</taxon>
        <taxon>Sar</taxon>
        <taxon>Alveolata</taxon>
        <taxon>Dinophyceae</taxon>
        <taxon>Suessiales</taxon>
        <taxon>Symbiodiniaceae</taxon>
        <taxon>Effrenium</taxon>
    </lineage>
</organism>
<evidence type="ECO:0000313" key="3">
    <source>
        <dbReference type="Proteomes" id="UP001178507"/>
    </source>
</evidence>
<accession>A0AA36IEU6</accession>
<dbReference type="EMBL" id="CAUJNA010001236">
    <property type="protein sequence ID" value="CAJ1385436.1"/>
    <property type="molecule type" value="Genomic_DNA"/>
</dbReference>
<feature type="region of interest" description="Disordered" evidence="1">
    <location>
        <begin position="262"/>
        <end position="291"/>
    </location>
</feature>
<comment type="caution">
    <text evidence="2">The sequence shown here is derived from an EMBL/GenBank/DDBJ whole genome shotgun (WGS) entry which is preliminary data.</text>
</comment>